<dbReference type="AlphaFoldDB" id="A0A2A7MIL6"/>
<organism evidence="3 4">
    <name type="scientific">Clostridium neonatale</name>
    <dbReference type="NCBI Taxonomy" id="137838"/>
    <lineage>
        <taxon>Bacteria</taxon>
        <taxon>Bacillati</taxon>
        <taxon>Bacillota</taxon>
        <taxon>Clostridia</taxon>
        <taxon>Eubacteriales</taxon>
        <taxon>Clostridiaceae</taxon>
        <taxon>Clostridium</taxon>
    </lineage>
</organism>
<keyword evidence="1" id="KW-0812">Transmembrane</keyword>
<keyword evidence="1" id="KW-1133">Transmembrane helix</keyword>
<dbReference type="EMBL" id="CAMTCP010000110">
    <property type="protein sequence ID" value="CAI3553167.1"/>
    <property type="molecule type" value="Genomic_DNA"/>
</dbReference>
<proteinExistence type="predicted"/>
<keyword evidence="4" id="KW-1185">Reference proteome</keyword>
<dbReference type="InterPro" id="IPR019629">
    <property type="entry name" value="Uncharacterised_HI1736/YgjV"/>
</dbReference>
<name>A0A2A7MIL6_9CLOT</name>
<evidence type="ECO:0000313" key="2">
    <source>
        <dbReference type="EMBL" id="CAI3553167.1"/>
    </source>
</evidence>
<evidence type="ECO:0000313" key="4">
    <source>
        <dbReference type="Proteomes" id="UP000220840"/>
    </source>
</evidence>
<dbReference type="Proteomes" id="UP001189143">
    <property type="component" value="Unassembled WGS sequence"/>
</dbReference>
<feature type="transmembrane region" description="Helical" evidence="1">
    <location>
        <begin position="30"/>
        <end position="47"/>
    </location>
</feature>
<dbReference type="Proteomes" id="UP000220840">
    <property type="component" value="Unassembled WGS sequence"/>
</dbReference>
<dbReference type="OrthoDB" id="677174at2"/>
<dbReference type="RefSeq" id="WP_058295698.1">
    <property type="nucleotide sequence ID" value="NZ_CAKJVD010000038.1"/>
</dbReference>
<accession>A0A2A7MIL6</accession>
<dbReference type="Pfam" id="PF10688">
    <property type="entry name" value="Imp-YgjV"/>
    <property type="match status" value="1"/>
</dbReference>
<feature type="transmembrane region" description="Helical" evidence="1">
    <location>
        <begin position="6"/>
        <end position="23"/>
    </location>
</feature>
<comment type="caution">
    <text evidence="3">The sequence shown here is derived from an EMBL/GenBank/DDBJ whole genome shotgun (WGS) entry which is preliminary data.</text>
</comment>
<reference evidence="2" key="2">
    <citation type="submission" date="2022-10" db="EMBL/GenBank/DDBJ databases">
        <authorList>
            <person name="Aires J."/>
            <person name="Mesa V."/>
        </authorList>
    </citation>
    <scope>NUCLEOTIDE SEQUENCE</scope>
    <source>
        <strain evidence="2">Clostridium neonatale JD116</strain>
    </source>
</reference>
<evidence type="ECO:0000313" key="3">
    <source>
        <dbReference type="EMBL" id="PEG31544.1"/>
    </source>
</evidence>
<protein>
    <submittedName>
        <fullName evidence="3">Lactate dehydrogenase</fullName>
    </submittedName>
</protein>
<keyword evidence="1" id="KW-0472">Membrane</keyword>
<evidence type="ECO:0000256" key="1">
    <source>
        <dbReference type="SAM" id="Phobius"/>
    </source>
</evidence>
<sequence length="77" mass="8868">MNNVAWIEYVGYLASILIGISMFMKDIVKLRLINLSGAILFTVYGFIIKSYPVAIVNLIISFTNIYYLFKMYNNDSK</sequence>
<feature type="transmembrane region" description="Helical" evidence="1">
    <location>
        <begin position="53"/>
        <end position="69"/>
    </location>
</feature>
<dbReference type="EMBL" id="PDCJ01000001">
    <property type="protein sequence ID" value="PEG31544.1"/>
    <property type="molecule type" value="Genomic_DNA"/>
</dbReference>
<gene>
    <name evidence="2" type="ORF">CNEO2_190004</name>
    <name evidence="3" type="ORF">CQ394_07515</name>
</gene>
<dbReference type="GeneID" id="68877974"/>
<reference evidence="3 4" key="1">
    <citation type="submission" date="2017-10" db="EMBL/GenBank/DDBJ databases">
        <title>Effective Description of Clostridium neonatale sp. nov. linked to necrotizing enterocolitis in neonates and a clarification of species assignable to the genus Clostridium (Prazmowski 1880) emend. Lawson and Rainey 2016.</title>
        <authorList>
            <person name="Bernard K."/>
            <person name="Burdz T."/>
            <person name="Wiebe D."/>
            <person name="Balcewich B."/>
            <person name="Alfa M."/>
            <person name="Bernier A.-M."/>
        </authorList>
    </citation>
    <scope>NUCLEOTIDE SEQUENCE [LARGE SCALE GENOMIC DNA]</scope>
    <source>
        <strain evidence="3 4">LCDC99A005</strain>
    </source>
</reference>